<accession>A0A9W8DN47</accession>
<sequence>MASTAPPREDEVVMGGTDQGPERAPPVSAPTPAAATAKPTKQIEFSFVSNSFKRLDNDAPATAATPAPTQTALRGYPPLNRCLLPQRAARHSAAHAVAEDLKASLFTGAPKVHKKKSKGKFSFPSKTSSFSSAGPNVPTLLRPTTTNSPAGSLTYSEVTMSPNCKYNKSAPMAVRIEGACNRAPALRLATLWTELPAFPGRGNVLAEYLKRVLTSDPTIR</sequence>
<dbReference type="Proteomes" id="UP001150538">
    <property type="component" value="Unassembled WGS sequence"/>
</dbReference>
<name>A0A9W8DN47_9FUNG</name>
<dbReference type="EMBL" id="JANBPU010000488">
    <property type="protein sequence ID" value="KAJ1911101.1"/>
    <property type="molecule type" value="Genomic_DNA"/>
</dbReference>
<evidence type="ECO:0000256" key="1">
    <source>
        <dbReference type="SAM" id="MobiDB-lite"/>
    </source>
</evidence>
<protein>
    <submittedName>
        <fullName evidence="2">Uncharacterized protein</fullName>
    </submittedName>
</protein>
<keyword evidence="3" id="KW-1185">Reference proteome</keyword>
<comment type="caution">
    <text evidence="2">The sequence shown here is derived from an EMBL/GenBank/DDBJ whole genome shotgun (WGS) entry which is preliminary data.</text>
</comment>
<reference evidence="2" key="1">
    <citation type="submission" date="2022-07" db="EMBL/GenBank/DDBJ databases">
        <title>Phylogenomic reconstructions and comparative analyses of Kickxellomycotina fungi.</title>
        <authorList>
            <person name="Reynolds N.K."/>
            <person name="Stajich J.E."/>
            <person name="Barry K."/>
            <person name="Grigoriev I.V."/>
            <person name="Crous P."/>
            <person name="Smith M.E."/>
        </authorList>
    </citation>
    <scope>NUCLEOTIDE SEQUENCE</scope>
    <source>
        <strain evidence="2">NBRC 100468</strain>
    </source>
</reference>
<organism evidence="2 3">
    <name type="scientific">Mycoemilia scoparia</name>
    <dbReference type="NCBI Taxonomy" id="417184"/>
    <lineage>
        <taxon>Eukaryota</taxon>
        <taxon>Fungi</taxon>
        <taxon>Fungi incertae sedis</taxon>
        <taxon>Zoopagomycota</taxon>
        <taxon>Kickxellomycotina</taxon>
        <taxon>Kickxellomycetes</taxon>
        <taxon>Kickxellales</taxon>
        <taxon>Kickxellaceae</taxon>
        <taxon>Mycoemilia</taxon>
    </lineage>
</organism>
<proteinExistence type="predicted"/>
<evidence type="ECO:0000313" key="2">
    <source>
        <dbReference type="EMBL" id="KAJ1911101.1"/>
    </source>
</evidence>
<feature type="compositionally biased region" description="Low complexity" evidence="1">
    <location>
        <begin position="120"/>
        <end position="132"/>
    </location>
</feature>
<feature type="region of interest" description="Disordered" evidence="1">
    <location>
        <begin position="116"/>
        <end position="148"/>
    </location>
</feature>
<gene>
    <name evidence="2" type="ORF">H4219_006041</name>
</gene>
<evidence type="ECO:0000313" key="3">
    <source>
        <dbReference type="Proteomes" id="UP001150538"/>
    </source>
</evidence>
<feature type="region of interest" description="Disordered" evidence="1">
    <location>
        <begin position="1"/>
        <end position="38"/>
    </location>
</feature>
<dbReference type="AlphaFoldDB" id="A0A9W8DN47"/>